<dbReference type="PANTHER" id="PTHR24416">
    <property type="entry name" value="TYROSINE-PROTEIN KINASE RECEPTOR"/>
    <property type="match status" value="1"/>
</dbReference>
<dbReference type="KEGG" id="fas:105268743"/>
<dbReference type="PROSITE" id="PS00109">
    <property type="entry name" value="PROTEIN_KINASE_TYR"/>
    <property type="match status" value="1"/>
</dbReference>
<keyword evidence="8" id="KW-0829">Tyrosine-protein kinase</keyword>
<keyword evidence="11" id="KW-0812">Transmembrane</keyword>
<comment type="subcellular location">
    <subcellularLocation>
        <location evidence="2">Endomembrane system</location>
    </subcellularLocation>
    <subcellularLocation>
        <location evidence="1">Membrane</location>
        <topology evidence="1">Single-pass membrane protein</topology>
    </subcellularLocation>
</comment>
<reference evidence="13" key="1">
    <citation type="submission" date="2015-01" db="EMBL/GenBank/DDBJ databases">
        <title>Transcriptome Assembly of Fopius arisanus.</title>
        <authorList>
            <person name="Geib S."/>
        </authorList>
    </citation>
    <scope>NUCLEOTIDE SEQUENCE</scope>
</reference>
<evidence type="ECO:0000313" key="15">
    <source>
        <dbReference type="RefSeq" id="XP_011306859.1"/>
    </source>
</evidence>
<evidence type="ECO:0000256" key="11">
    <source>
        <dbReference type="SAM" id="Phobius"/>
    </source>
</evidence>
<evidence type="ECO:0000256" key="10">
    <source>
        <dbReference type="PROSITE-ProRule" id="PRU10141"/>
    </source>
</evidence>
<organism evidence="13">
    <name type="scientific">Fopius arisanus</name>
    <dbReference type="NCBI Taxonomy" id="64838"/>
    <lineage>
        <taxon>Eukaryota</taxon>
        <taxon>Metazoa</taxon>
        <taxon>Ecdysozoa</taxon>
        <taxon>Arthropoda</taxon>
        <taxon>Hexapoda</taxon>
        <taxon>Insecta</taxon>
        <taxon>Pterygota</taxon>
        <taxon>Neoptera</taxon>
        <taxon>Endopterygota</taxon>
        <taxon>Hymenoptera</taxon>
        <taxon>Apocrita</taxon>
        <taxon>Ichneumonoidea</taxon>
        <taxon>Braconidae</taxon>
        <taxon>Opiinae</taxon>
        <taxon>Fopius</taxon>
    </lineage>
</organism>
<dbReference type="PROSITE" id="PS50011">
    <property type="entry name" value="PROTEIN_KINASE_DOM"/>
    <property type="match status" value="1"/>
</dbReference>
<evidence type="ECO:0000256" key="2">
    <source>
        <dbReference type="ARBA" id="ARBA00004308"/>
    </source>
</evidence>
<dbReference type="GO" id="GO:0005524">
    <property type="term" value="F:ATP binding"/>
    <property type="evidence" value="ECO:0007669"/>
    <property type="project" value="UniProtKB-UniRule"/>
</dbReference>
<dbReference type="InterPro" id="IPR011009">
    <property type="entry name" value="Kinase-like_dom_sf"/>
</dbReference>
<evidence type="ECO:0000256" key="4">
    <source>
        <dbReference type="ARBA" id="ARBA00022741"/>
    </source>
</evidence>
<keyword evidence="4 10" id="KW-0547">Nucleotide-binding</keyword>
<dbReference type="CDD" id="cd00192">
    <property type="entry name" value="PTKc"/>
    <property type="match status" value="1"/>
</dbReference>
<dbReference type="Proteomes" id="UP000694866">
    <property type="component" value="Unplaced"/>
</dbReference>
<protein>
    <submittedName>
        <fullName evidence="13">Flt1_2 protein</fullName>
    </submittedName>
    <submittedName>
        <fullName evidence="15">Insulin-like growth factor 1 receptor</fullName>
    </submittedName>
</protein>
<sequence length="697" mass="78588">MSPKRGILHQNLQTATITVITLSTLLFNCSGASTSVDAPRDLRVLVFEDSVDDENYTLLKFNITWLPPEAPLSLKYYSVLISPVENPEKTTGDLSEDLADCPLEENIFHTTRNAEQTSIVLPENNYLSDIPELTIRPTCTYEIQIIGQPRAGASNTAKINITVPSCVGSSCNCQDAHEHLPVPEVHWQVLESGDIEINWEIPTNHSLVRSYILSYAAPLLISKNHLPVYNISKLAQLPVNMSHYVMNIDLITSISSSPGRKILLATEDAYGCLGKHFDFSLDHYPRVEAFTKQKRNWPLYISMAVASLVLLVVLSFVWNWRCQKYRIILPSSASAIPSLTGISDRVQWVNSILKKHNSLYIYRDNEIGEVEDLFEISYDRLKISEELGKGEFGTVHLGYLDDDFPVAVKLSNPSAKFDELEARRQLLDEIKTMKRVGSHSHLVKFIGCCTLSENPICVVLEYVEGGDLLCYLHQLRERLMEKGELNGEELSRTYANIEDNELFSMSHGIDNSRFTSFALDIARGMEHLEKNAIVHRDLAARNILLTSSKSLKIADFGLSREGVYVIQEKGLKGRRLPARWMAPETLSSRSFSNKSDVWSYGVVLWEISTLGAFPYAEIQDDEIIHHVVETGARLPLQDGINPVLQEVMQLCWCTIPRDRPNFADIVDRLATPSHFITNINPCYSLLPPSYTHLSTYE</sequence>
<accession>A0A9R1TB17</accession>
<evidence type="ECO:0000256" key="9">
    <source>
        <dbReference type="ARBA" id="ARBA00051243"/>
    </source>
</evidence>
<dbReference type="InterPro" id="IPR020635">
    <property type="entry name" value="Tyr_kinase_cat_dom"/>
</dbReference>
<feature type="transmembrane region" description="Helical" evidence="11">
    <location>
        <begin position="297"/>
        <end position="318"/>
    </location>
</feature>
<evidence type="ECO:0000256" key="8">
    <source>
        <dbReference type="ARBA" id="ARBA00023137"/>
    </source>
</evidence>
<dbReference type="InterPro" id="IPR017441">
    <property type="entry name" value="Protein_kinase_ATP_BS"/>
</dbReference>
<keyword evidence="11" id="KW-1133">Transmembrane helix</keyword>
<evidence type="ECO:0000256" key="5">
    <source>
        <dbReference type="ARBA" id="ARBA00022777"/>
    </source>
</evidence>
<dbReference type="AlphaFoldDB" id="A0A0C9PM25"/>
<reference evidence="15" key="2">
    <citation type="submission" date="2025-04" db="UniProtKB">
        <authorList>
            <consortium name="RefSeq"/>
        </authorList>
    </citation>
    <scope>IDENTIFICATION</scope>
    <source>
        <strain evidence="15">USDA-PBARC FA_bdor</strain>
        <tissue evidence="15">Whole organism</tissue>
    </source>
</reference>
<accession>A0A0C9PM25</accession>
<dbReference type="GO" id="GO:0030182">
    <property type="term" value="P:neuron differentiation"/>
    <property type="evidence" value="ECO:0007669"/>
    <property type="project" value="UniProtKB-ARBA"/>
</dbReference>
<evidence type="ECO:0000256" key="6">
    <source>
        <dbReference type="ARBA" id="ARBA00022840"/>
    </source>
</evidence>
<keyword evidence="7 11" id="KW-0472">Membrane</keyword>
<dbReference type="SUPFAM" id="SSF56112">
    <property type="entry name" value="Protein kinase-like (PK-like)"/>
    <property type="match status" value="1"/>
</dbReference>
<dbReference type="PRINTS" id="PR00109">
    <property type="entry name" value="TYRKINASE"/>
</dbReference>
<dbReference type="Pfam" id="PF07714">
    <property type="entry name" value="PK_Tyr_Ser-Thr"/>
    <property type="match status" value="1"/>
</dbReference>
<evidence type="ECO:0000259" key="12">
    <source>
        <dbReference type="PROSITE" id="PS50011"/>
    </source>
</evidence>
<dbReference type="OrthoDB" id="3256376at2759"/>
<evidence type="ECO:0000313" key="14">
    <source>
        <dbReference type="Proteomes" id="UP000694866"/>
    </source>
</evidence>
<dbReference type="InterPro" id="IPR008266">
    <property type="entry name" value="Tyr_kinase_AS"/>
</dbReference>
<dbReference type="InterPro" id="IPR000719">
    <property type="entry name" value="Prot_kinase_dom"/>
</dbReference>
<evidence type="ECO:0000256" key="3">
    <source>
        <dbReference type="ARBA" id="ARBA00022679"/>
    </source>
</evidence>
<dbReference type="GO" id="GO:0043235">
    <property type="term" value="C:receptor complex"/>
    <property type="evidence" value="ECO:0007669"/>
    <property type="project" value="TreeGrafter"/>
</dbReference>
<dbReference type="GO" id="GO:0048468">
    <property type="term" value="P:cell development"/>
    <property type="evidence" value="ECO:0007669"/>
    <property type="project" value="UniProtKB-ARBA"/>
</dbReference>
<keyword evidence="3" id="KW-0808">Transferase</keyword>
<dbReference type="SMART" id="SM00219">
    <property type="entry name" value="TyrKc"/>
    <property type="match status" value="1"/>
</dbReference>
<dbReference type="GO" id="GO:0005886">
    <property type="term" value="C:plasma membrane"/>
    <property type="evidence" value="ECO:0007669"/>
    <property type="project" value="TreeGrafter"/>
</dbReference>
<dbReference type="PANTHER" id="PTHR24416:SF594">
    <property type="entry name" value="PROTEIN KINASE DOMAIN-CONTAINING PROTEIN"/>
    <property type="match status" value="1"/>
</dbReference>
<dbReference type="GO" id="GO:0051130">
    <property type="term" value="P:positive regulation of cellular component organization"/>
    <property type="evidence" value="ECO:0007669"/>
    <property type="project" value="UniProtKB-ARBA"/>
</dbReference>
<evidence type="ECO:0000256" key="1">
    <source>
        <dbReference type="ARBA" id="ARBA00004167"/>
    </source>
</evidence>
<dbReference type="RefSeq" id="XP_011306859.1">
    <property type="nucleotide sequence ID" value="XM_011308557.1"/>
</dbReference>
<name>A0A0C9PM25_9HYME</name>
<gene>
    <name evidence="13" type="primary">Flt1_2</name>
    <name evidence="15" type="synonym">LOC105268743</name>
    <name evidence="13" type="ORF">g.30899</name>
</gene>
<feature type="binding site" evidence="10">
    <location>
        <position position="409"/>
    </location>
    <ligand>
        <name>ATP</name>
        <dbReference type="ChEBI" id="CHEBI:30616"/>
    </ligand>
</feature>
<evidence type="ECO:0000313" key="13">
    <source>
        <dbReference type="EMBL" id="JAG71910.1"/>
    </source>
</evidence>
<evidence type="ECO:0000256" key="7">
    <source>
        <dbReference type="ARBA" id="ARBA00023136"/>
    </source>
</evidence>
<dbReference type="InterPro" id="IPR050122">
    <property type="entry name" value="RTK"/>
</dbReference>
<dbReference type="GO" id="GO:0007169">
    <property type="term" value="P:cell surface receptor protein tyrosine kinase signaling pathway"/>
    <property type="evidence" value="ECO:0007669"/>
    <property type="project" value="TreeGrafter"/>
</dbReference>
<dbReference type="FunFam" id="1.10.510.10:FF:001512">
    <property type="entry name" value="Receptor tyrosine-protein kinase erbB-2"/>
    <property type="match status" value="1"/>
</dbReference>
<keyword evidence="5" id="KW-0418">Kinase</keyword>
<keyword evidence="6 10" id="KW-0067">ATP-binding</keyword>
<feature type="domain" description="Protein kinase" evidence="12">
    <location>
        <begin position="381"/>
        <end position="676"/>
    </location>
</feature>
<dbReference type="EMBL" id="GBYB01002143">
    <property type="protein sequence ID" value="JAG71910.1"/>
    <property type="molecule type" value="Transcribed_RNA"/>
</dbReference>
<comment type="catalytic activity">
    <reaction evidence="9">
        <text>L-tyrosyl-[protein] + ATP = O-phospho-L-tyrosyl-[protein] + ADP + H(+)</text>
        <dbReference type="Rhea" id="RHEA:10596"/>
        <dbReference type="Rhea" id="RHEA-COMP:10136"/>
        <dbReference type="Rhea" id="RHEA-COMP:20101"/>
        <dbReference type="ChEBI" id="CHEBI:15378"/>
        <dbReference type="ChEBI" id="CHEBI:30616"/>
        <dbReference type="ChEBI" id="CHEBI:46858"/>
        <dbReference type="ChEBI" id="CHEBI:61978"/>
        <dbReference type="ChEBI" id="CHEBI:456216"/>
        <dbReference type="EC" id="2.7.10.1"/>
    </reaction>
</comment>
<dbReference type="GO" id="GO:0004714">
    <property type="term" value="F:transmembrane receptor protein tyrosine kinase activity"/>
    <property type="evidence" value="ECO:0007669"/>
    <property type="project" value="UniProtKB-EC"/>
</dbReference>
<keyword evidence="14" id="KW-1185">Reference proteome</keyword>
<dbReference type="GO" id="GO:0012505">
    <property type="term" value="C:endomembrane system"/>
    <property type="evidence" value="ECO:0007669"/>
    <property type="project" value="UniProtKB-SubCell"/>
</dbReference>
<dbReference type="PROSITE" id="PS00107">
    <property type="entry name" value="PROTEIN_KINASE_ATP"/>
    <property type="match status" value="1"/>
</dbReference>
<dbReference type="Gene3D" id="1.10.510.10">
    <property type="entry name" value="Transferase(Phosphotransferase) domain 1"/>
    <property type="match status" value="1"/>
</dbReference>
<dbReference type="GO" id="GO:0050793">
    <property type="term" value="P:regulation of developmental process"/>
    <property type="evidence" value="ECO:0007669"/>
    <property type="project" value="UniProtKB-ARBA"/>
</dbReference>
<dbReference type="Gene3D" id="3.30.200.20">
    <property type="entry name" value="Phosphorylase Kinase, domain 1"/>
    <property type="match status" value="1"/>
</dbReference>
<proteinExistence type="predicted"/>
<dbReference type="InterPro" id="IPR001245">
    <property type="entry name" value="Ser-Thr/Tyr_kinase_cat_dom"/>
</dbReference>
<dbReference type="GeneID" id="105268743"/>